<protein>
    <submittedName>
        <fullName evidence="1">Uncharacterized protein</fullName>
    </submittedName>
</protein>
<evidence type="ECO:0000313" key="2">
    <source>
        <dbReference type="Proteomes" id="UP001159363"/>
    </source>
</evidence>
<gene>
    <name evidence="1" type="ORF">PR048_015225</name>
</gene>
<name>A0ABQ9HGC8_9NEOP</name>
<organism evidence="1 2">
    <name type="scientific">Dryococelus australis</name>
    <dbReference type="NCBI Taxonomy" id="614101"/>
    <lineage>
        <taxon>Eukaryota</taxon>
        <taxon>Metazoa</taxon>
        <taxon>Ecdysozoa</taxon>
        <taxon>Arthropoda</taxon>
        <taxon>Hexapoda</taxon>
        <taxon>Insecta</taxon>
        <taxon>Pterygota</taxon>
        <taxon>Neoptera</taxon>
        <taxon>Polyneoptera</taxon>
        <taxon>Phasmatodea</taxon>
        <taxon>Verophasmatodea</taxon>
        <taxon>Anareolatae</taxon>
        <taxon>Phasmatidae</taxon>
        <taxon>Eurycanthinae</taxon>
        <taxon>Dryococelus</taxon>
    </lineage>
</organism>
<sequence length="292" mass="32660">MTGTCLKKKRATALHTGAGLPRHLLTEALPAYPGTQISCPVESNTSREFFLQKCEERNDVFPVGGGGGVKACLLSVSDLVAPKTRYHRKCHATFSKPNPSKRSIGRPMEDRVSFLKMCNYIEQSDECQYSIHKVQDIMSGISGKKETYSDKRLKNHLLEHFKERITVSNVFGTKNVMHRDSNLETEKLKIVLAASDIKEDIQKVAYGHNTYPDTKDMKSGGENLIPNTLASFNQKVTENKNTSELGKLKRKCVRMNHAIISAVGPRSFLSLLQIGLAFTLHHLYGSKHLINM</sequence>
<keyword evidence="2" id="KW-1185">Reference proteome</keyword>
<evidence type="ECO:0000313" key="1">
    <source>
        <dbReference type="EMBL" id="KAJ8883382.1"/>
    </source>
</evidence>
<comment type="caution">
    <text evidence="1">The sequence shown here is derived from an EMBL/GenBank/DDBJ whole genome shotgun (WGS) entry which is preliminary data.</text>
</comment>
<dbReference type="Proteomes" id="UP001159363">
    <property type="component" value="Chromosome 4"/>
</dbReference>
<proteinExistence type="predicted"/>
<dbReference type="EMBL" id="JARBHB010000005">
    <property type="protein sequence ID" value="KAJ8883382.1"/>
    <property type="molecule type" value="Genomic_DNA"/>
</dbReference>
<accession>A0ABQ9HGC8</accession>
<reference evidence="1 2" key="1">
    <citation type="submission" date="2023-02" db="EMBL/GenBank/DDBJ databases">
        <title>LHISI_Scaffold_Assembly.</title>
        <authorList>
            <person name="Stuart O.P."/>
            <person name="Cleave R."/>
            <person name="Magrath M.J.L."/>
            <person name="Mikheyev A.S."/>
        </authorList>
    </citation>
    <scope>NUCLEOTIDE SEQUENCE [LARGE SCALE GENOMIC DNA]</scope>
    <source>
        <strain evidence="1">Daus_M_001</strain>
        <tissue evidence="1">Leg muscle</tissue>
    </source>
</reference>